<feature type="transmembrane region" description="Helical" evidence="1">
    <location>
        <begin position="15"/>
        <end position="36"/>
    </location>
</feature>
<dbReference type="RefSeq" id="YP_007006487.1">
    <property type="nucleotide sequence ID" value="NC_019519.1"/>
</dbReference>
<dbReference type="EMBL" id="JQ312117">
    <property type="protein sequence ID" value="AFH19729.1"/>
    <property type="molecule type" value="Genomic_DNA"/>
</dbReference>
<keyword evidence="3" id="KW-1185">Reference proteome</keyword>
<keyword evidence="1" id="KW-0812">Transmembrane</keyword>
<reference evidence="2 3" key="1">
    <citation type="submission" date="2011-12" db="EMBL/GenBank/DDBJ databases">
        <title>The genome sequence of the flagella-specific Agrobacterium bacteriophage 7-7-1.</title>
        <authorList>
            <person name="Schmitt R."/>
            <person name="Van den Bossche A."/>
            <person name="Lavigne R."/>
            <person name="Kropinski A.M."/>
        </authorList>
    </citation>
    <scope>NUCLEOTIDE SEQUENCE [LARGE SCALE GENOMIC DNA]</scope>
</reference>
<evidence type="ECO:0000313" key="3">
    <source>
        <dbReference type="Proteomes" id="UP000003754"/>
    </source>
</evidence>
<evidence type="ECO:0000313" key="2">
    <source>
        <dbReference type="EMBL" id="AFH19729.1"/>
    </source>
</evidence>
<evidence type="ECO:0000256" key="1">
    <source>
        <dbReference type="SAM" id="Phobius"/>
    </source>
</evidence>
<sequence>MPDKPPVDVKNSPSLFTTIVGFGVVGFIVGTLLFHVTNTSSKLISIEFKLNRIERLIKENQK</sequence>
<dbReference type="KEGG" id="vg:14011984"/>
<protein>
    <submittedName>
        <fullName evidence="2">Putative membrane protein</fullName>
    </submittedName>
</protein>
<keyword evidence="1" id="KW-0472">Membrane</keyword>
<dbReference type="GeneID" id="14011984"/>
<dbReference type="Proteomes" id="UP000003754">
    <property type="component" value="Segment"/>
</dbReference>
<accession>J7FA61</accession>
<keyword evidence="1" id="KW-1133">Transmembrane helix</keyword>
<organism evidence="2 3">
    <name type="scientific">Agrobacterium phage 7-7-1</name>
    <dbReference type="NCBI Taxonomy" id="1161931"/>
    <lineage>
        <taxon>Viruses</taxon>
        <taxon>Duplodnaviria</taxon>
        <taxon>Heunggongvirae</taxon>
        <taxon>Uroviricota</taxon>
        <taxon>Caudoviricetes</taxon>
        <taxon>Schmittlotzvirus</taxon>
        <taxon>Schmittlotzvirus sv771</taxon>
    </lineage>
</organism>
<name>J7FA61_9CAUD</name>
<proteinExistence type="predicted"/>
<gene>
    <name evidence="2" type="ORF">7-7-1_00031</name>
</gene>